<comment type="caution">
    <text evidence="1">The sequence shown here is derived from an EMBL/GenBank/DDBJ whole genome shotgun (WGS) entry which is preliminary data.</text>
</comment>
<reference evidence="1" key="2">
    <citation type="journal article" date="2022" name="Hortic Res">
        <title>The genome of Dioscorea zingiberensis sheds light on the biosynthesis, origin and evolution of the medicinally important diosgenin saponins.</title>
        <authorList>
            <person name="Li Y."/>
            <person name="Tan C."/>
            <person name="Li Z."/>
            <person name="Guo J."/>
            <person name="Li S."/>
            <person name="Chen X."/>
            <person name="Wang C."/>
            <person name="Dai X."/>
            <person name="Yang H."/>
            <person name="Song W."/>
            <person name="Hou L."/>
            <person name="Xu J."/>
            <person name="Tong Z."/>
            <person name="Xu A."/>
            <person name="Yuan X."/>
            <person name="Wang W."/>
            <person name="Yang Q."/>
            <person name="Chen L."/>
            <person name="Sun Z."/>
            <person name="Wang K."/>
            <person name="Pan B."/>
            <person name="Chen J."/>
            <person name="Bao Y."/>
            <person name="Liu F."/>
            <person name="Qi X."/>
            <person name="Gang D.R."/>
            <person name="Wen J."/>
            <person name="Li J."/>
        </authorList>
    </citation>
    <scope>NUCLEOTIDE SEQUENCE</scope>
    <source>
        <strain evidence="1">Dzin_1.0</strain>
    </source>
</reference>
<evidence type="ECO:0000313" key="1">
    <source>
        <dbReference type="EMBL" id="KAJ0983284.1"/>
    </source>
</evidence>
<evidence type="ECO:0000313" key="2">
    <source>
        <dbReference type="Proteomes" id="UP001085076"/>
    </source>
</evidence>
<protein>
    <submittedName>
        <fullName evidence="1">Uncharacterized protein</fullName>
    </submittedName>
</protein>
<gene>
    <name evidence="1" type="ORF">J5N97_011539</name>
</gene>
<reference evidence="1" key="1">
    <citation type="submission" date="2021-03" db="EMBL/GenBank/DDBJ databases">
        <authorList>
            <person name="Li Z."/>
            <person name="Yang C."/>
        </authorList>
    </citation>
    <scope>NUCLEOTIDE SEQUENCE</scope>
    <source>
        <strain evidence="1">Dzin_1.0</strain>
        <tissue evidence="1">Leaf</tissue>
    </source>
</reference>
<dbReference type="AlphaFoldDB" id="A0A9D5HNL9"/>
<organism evidence="1 2">
    <name type="scientific">Dioscorea zingiberensis</name>
    <dbReference type="NCBI Taxonomy" id="325984"/>
    <lineage>
        <taxon>Eukaryota</taxon>
        <taxon>Viridiplantae</taxon>
        <taxon>Streptophyta</taxon>
        <taxon>Embryophyta</taxon>
        <taxon>Tracheophyta</taxon>
        <taxon>Spermatophyta</taxon>
        <taxon>Magnoliopsida</taxon>
        <taxon>Liliopsida</taxon>
        <taxon>Dioscoreales</taxon>
        <taxon>Dioscoreaceae</taxon>
        <taxon>Dioscorea</taxon>
    </lineage>
</organism>
<name>A0A9D5HNL9_9LILI</name>
<proteinExistence type="predicted"/>
<dbReference type="Proteomes" id="UP001085076">
    <property type="component" value="Miscellaneous, Linkage group lg02"/>
</dbReference>
<accession>A0A9D5HNL9</accession>
<dbReference type="EMBL" id="JAGGNH010000002">
    <property type="protein sequence ID" value="KAJ0983284.1"/>
    <property type="molecule type" value="Genomic_DNA"/>
</dbReference>
<keyword evidence="2" id="KW-1185">Reference proteome</keyword>
<sequence length="133" mass="15015">MISILKGLRKGTSIYPADSFPNMKVKLIGFDRNHQSYISEAEFWTHSAPKPVCFEVMIDENKKEIQYSMWSHASDKSRLSEYGKHSLRNSYSSAEIFLDCGSETAAVTQLPERFDENCGGGFQASAEANKVYM</sequence>